<proteinExistence type="predicted"/>
<dbReference type="InterPro" id="IPR052714">
    <property type="entry name" value="MFS_Exporter"/>
</dbReference>
<dbReference type="EMBL" id="RIAR02000001">
    <property type="protein sequence ID" value="NSL86054.1"/>
    <property type="molecule type" value="Genomic_DNA"/>
</dbReference>
<keyword evidence="5" id="KW-1185">Reference proteome</keyword>
<dbReference type="InterPro" id="IPR036259">
    <property type="entry name" value="MFS_trans_sf"/>
</dbReference>
<dbReference type="Pfam" id="PF07690">
    <property type="entry name" value="MFS_1"/>
    <property type="match status" value="1"/>
</dbReference>
<dbReference type="Gene3D" id="1.20.1250.20">
    <property type="entry name" value="MFS general substrate transporter like domains"/>
    <property type="match status" value="1"/>
</dbReference>
<evidence type="ECO:0000313" key="5">
    <source>
        <dbReference type="Proteomes" id="UP000281028"/>
    </source>
</evidence>
<organism evidence="4 5">
    <name type="scientific">Chitinophaga solisilvae</name>
    <dbReference type="NCBI Taxonomy" id="1233460"/>
    <lineage>
        <taxon>Bacteria</taxon>
        <taxon>Pseudomonadati</taxon>
        <taxon>Bacteroidota</taxon>
        <taxon>Chitinophagia</taxon>
        <taxon>Chitinophagales</taxon>
        <taxon>Chitinophagaceae</taxon>
        <taxon>Chitinophaga</taxon>
    </lineage>
</organism>
<evidence type="ECO:0000313" key="4">
    <source>
        <dbReference type="EMBL" id="NSL86054.1"/>
    </source>
</evidence>
<dbReference type="InterPro" id="IPR011701">
    <property type="entry name" value="MFS"/>
</dbReference>
<dbReference type="OrthoDB" id="322544at2"/>
<keyword evidence="1" id="KW-0812">Transmembrane</keyword>
<evidence type="ECO:0000256" key="3">
    <source>
        <dbReference type="ARBA" id="ARBA00023136"/>
    </source>
</evidence>
<reference evidence="4" key="1">
    <citation type="submission" date="2020-05" db="EMBL/GenBank/DDBJ databases">
        <title>Chitinophaga laudate sp. nov., isolated from a tropical peat swamp.</title>
        <authorList>
            <person name="Goh C.B.S."/>
            <person name="Lee M.S."/>
            <person name="Parimannan S."/>
            <person name="Pasbakhsh P."/>
            <person name="Yule C.M."/>
            <person name="Rajandas H."/>
            <person name="Loke S."/>
            <person name="Croft L."/>
            <person name="Tan J.B.L."/>
        </authorList>
    </citation>
    <scope>NUCLEOTIDE SEQUENCE</scope>
    <source>
        <strain evidence="4">Mgbs1</strain>
    </source>
</reference>
<dbReference type="NCBIfam" id="NF003477">
    <property type="entry name" value="PRK05122.1"/>
    <property type="match status" value="1"/>
</dbReference>
<accession>A0A3S1B4D6</accession>
<sequence length="413" mass="43742">MTETKKFVLVADSSGDMVEDIIIQKSNTTFYQVIIPIIVAVFGVYLTIGMTLGVLPGFVQHELKSGSIAVGVVIGLQSLATLLTRAYSGKLTDTKGGKHSSHLGIWLALVTGVCYLLATWTSFNPTLALILILVSRIMHGVSESLFVTGALTWGIGLVGADKSGKVMTWNGIAMYAGIAVGAPLSIWLQHVSGIQAVFLVVILLSVCSWLATSRLPNLAADPDHIRTPFYRVIGKIAGQGLGLAFSSIGFACISSFIALLFSSKQWGNPSLAFMSFGACYILTRVFFSSFPDKFGGYRVALISLAVEIMGQLLIGFAPSKAVAIIGCSITGVGFSLIFPALGVLAISKVQPQMRGTALGAYAAFFDLSLGLAGPIAGIIAGWYNYQAVYLFGGASCLISILTLLITRKKSSWK</sequence>
<dbReference type="CDD" id="cd17489">
    <property type="entry name" value="MFS_YfcJ_like"/>
    <property type="match status" value="1"/>
</dbReference>
<keyword evidence="2" id="KW-1133">Transmembrane helix</keyword>
<evidence type="ECO:0000256" key="1">
    <source>
        <dbReference type="ARBA" id="ARBA00022692"/>
    </source>
</evidence>
<gene>
    <name evidence="4" type="ORF">ECE50_004375</name>
</gene>
<dbReference type="PROSITE" id="PS50850">
    <property type="entry name" value="MFS"/>
    <property type="match status" value="1"/>
</dbReference>
<dbReference type="InterPro" id="IPR020846">
    <property type="entry name" value="MFS_dom"/>
</dbReference>
<evidence type="ECO:0000256" key="2">
    <source>
        <dbReference type="ARBA" id="ARBA00022989"/>
    </source>
</evidence>
<name>A0A3S1B4D6_9BACT</name>
<dbReference type="NCBIfam" id="NF009048">
    <property type="entry name" value="PRK12382.1"/>
    <property type="match status" value="1"/>
</dbReference>
<dbReference type="PANTHER" id="PTHR23531">
    <property type="entry name" value="QUINOLENE RESISTANCE PROTEIN NORA"/>
    <property type="match status" value="1"/>
</dbReference>
<dbReference type="SUPFAM" id="SSF103473">
    <property type="entry name" value="MFS general substrate transporter"/>
    <property type="match status" value="1"/>
</dbReference>
<dbReference type="PANTHER" id="PTHR23531:SF1">
    <property type="entry name" value="QUINOLENE RESISTANCE PROTEIN NORA"/>
    <property type="match status" value="1"/>
</dbReference>
<dbReference type="AlphaFoldDB" id="A0A3S1B4D6"/>
<protein>
    <submittedName>
        <fullName evidence="4">Arabinose transporter</fullName>
    </submittedName>
</protein>
<dbReference type="GO" id="GO:0022857">
    <property type="term" value="F:transmembrane transporter activity"/>
    <property type="evidence" value="ECO:0007669"/>
    <property type="project" value="InterPro"/>
</dbReference>
<keyword evidence="3" id="KW-0472">Membrane</keyword>
<dbReference type="Proteomes" id="UP000281028">
    <property type="component" value="Unassembled WGS sequence"/>
</dbReference>
<comment type="caution">
    <text evidence="4">The sequence shown here is derived from an EMBL/GenBank/DDBJ whole genome shotgun (WGS) entry which is preliminary data.</text>
</comment>